<proteinExistence type="predicted"/>
<dbReference type="EMBL" id="JACCBK010000001">
    <property type="protein sequence ID" value="NYD86584.1"/>
    <property type="molecule type" value="Genomic_DNA"/>
</dbReference>
<accession>A0A7Y9JZA5</accession>
<protein>
    <submittedName>
        <fullName evidence="3">Uncharacterized protein</fullName>
    </submittedName>
</protein>
<organism evidence="3 4">
    <name type="scientific">Cellulomonas oligotrophica</name>
    <dbReference type="NCBI Taxonomy" id="931536"/>
    <lineage>
        <taxon>Bacteria</taxon>
        <taxon>Bacillati</taxon>
        <taxon>Actinomycetota</taxon>
        <taxon>Actinomycetes</taxon>
        <taxon>Micrococcales</taxon>
        <taxon>Cellulomonadaceae</taxon>
        <taxon>Cellulomonas</taxon>
    </lineage>
</organism>
<dbReference type="Proteomes" id="UP000618382">
    <property type="component" value="Unassembled WGS sequence"/>
</dbReference>
<reference evidence="3 4" key="1">
    <citation type="submission" date="2020-07" db="EMBL/GenBank/DDBJ databases">
        <title>Sequencing the genomes of 1000 actinobacteria strains.</title>
        <authorList>
            <person name="Klenk H.-P."/>
        </authorList>
    </citation>
    <scope>NUCLEOTIDE SEQUENCE [LARGE SCALE GENOMIC DNA]</scope>
    <source>
        <strain evidence="3 4">DSM 24482</strain>
    </source>
</reference>
<feature type="region of interest" description="Disordered" evidence="1">
    <location>
        <begin position="40"/>
        <end position="77"/>
    </location>
</feature>
<gene>
    <name evidence="3" type="ORF">BKA21_002133</name>
    <name evidence="2" type="ORF">Col01nite_16850</name>
</gene>
<comment type="caution">
    <text evidence="3">The sequence shown here is derived from an EMBL/GenBank/DDBJ whole genome shotgun (WGS) entry which is preliminary data.</text>
</comment>
<evidence type="ECO:0000256" key="1">
    <source>
        <dbReference type="SAM" id="MobiDB-lite"/>
    </source>
</evidence>
<name>A0A7Y9JZA5_9CELL</name>
<evidence type="ECO:0000313" key="5">
    <source>
        <dbReference type="Proteomes" id="UP000618382"/>
    </source>
</evidence>
<feature type="compositionally biased region" description="Basic and acidic residues" evidence="1">
    <location>
        <begin position="45"/>
        <end position="55"/>
    </location>
</feature>
<evidence type="ECO:0000313" key="2">
    <source>
        <dbReference type="EMBL" id="GIG32526.1"/>
    </source>
</evidence>
<dbReference type="AlphaFoldDB" id="A0A7Y9JZA5"/>
<keyword evidence="5" id="KW-1185">Reference proteome</keyword>
<sequence>MEIEVVQAGITSVEVDVVGPRYGVDEPAMDLLSLAVPDGKCLGEAGDRQMPRDEPDQSPPRRVRDSLARGPAAQEAS</sequence>
<dbReference type="Proteomes" id="UP000577956">
    <property type="component" value="Unassembled WGS sequence"/>
</dbReference>
<evidence type="ECO:0000313" key="4">
    <source>
        <dbReference type="Proteomes" id="UP000577956"/>
    </source>
</evidence>
<dbReference type="EMBL" id="BONN01000004">
    <property type="protein sequence ID" value="GIG32526.1"/>
    <property type="molecule type" value="Genomic_DNA"/>
</dbReference>
<reference evidence="2 5" key="2">
    <citation type="submission" date="2021-01" db="EMBL/GenBank/DDBJ databases">
        <title>Whole genome shotgun sequence of Cellulomonas oligotrophica NBRC 109435.</title>
        <authorList>
            <person name="Komaki H."/>
            <person name="Tamura T."/>
        </authorList>
    </citation>
    <scope>NUCLEOTIDE SEQUENCE [LARGE SCALE GENOMIC DNA]</scope>
    <source>
        <strain evidence="2 5">NBRC 109435</strain>
    </source>
</reference>
<evidence type="ECO:0000313" key="3">
    <source>
        <dbReference type="EMBL" id="NYD86584.1"/>
    </source>
</evidence>